<feature type="chain" id="PRO_5022959501" evidence="1">
    <location>
        <begin position="30"/>
        <end position="446"/>
    </location>
</feature>
<dbReference type="InterPro" id="IPR036249">
    <property type="entry name" value="Thioredoxin-like_sf"/>
</dbReference>
<keyword evidence="1" id="KW-0732">Signal</keyword>
<dbReference type="InterPro" id="IPR000866">
    <property type="entry name" value="AhpC/TSA"/>
</dbReference>
<sequence precursor="true">MPALTHASGCTILASAFVLTSMVLSSAQAADPNPLQLLTESATTIGAAPAAQARVTAQVRIVMGDEVADENTALTYRRATVKGKQAFALTPEEGVEAPDVRGVGSVYTVHIASLGKYTIAESESPLADYSASPIAAGLANGLGGLAVDLLDPVATQRLAEKISESEYLGVEETDAGTLHHCRYVIEDNLAIHVWFATTGPAVVRLMSPDLTEMAATSPLAEQYDNFEYTIDFRYDEWDLETAADAEAFTLTEPAGAELVESFMRRREQGPHPLLGEDAPRFVLQDLKGESIDLESLVGNKVVLLDFWATWCPPCVAALPKIDRVADAYKEKGLAFYAVNQDETAEEVTKFLEARELTPPVLLDKGGVTARSFRVRGLPTSVLIGKDGRVQVVHVGLGANLEQQLSAEIESLIAGEDLAADAIAQREAQKARTAARLAKLRSLLDRS</sequence>
<evidence type="ECO:0000313" key="4">
    <source>
        <dbReference type="Proteomes" id="UP000318995"/>
    </source>
</evidence>
<keyword evidence="4" id="KW-1185">Reference proteome</keyword>
<comment type="caution">
    <text evidence="3">The sequence shown here is derived from an EMBL/GenBank/DDBJ whole genome shotgun (WGS) entry which is preliminary data.</text>
</comment>
<dbReference type="InterPro" id="IPR013766">
    <property type="entry name" value="Thioredoxin_domain"/>
</dbReference>
<dbReference type="PROSITE" id="PS51352">
    <property type="entry name" value="THIOREDOXIN_2"/>
    <property type="match status" value="1"/>
</dbReference>
<evidence type="ECO:0000259" key="2">
    <source>
        <dbReference type="PROSITE" id="PS51352"/>
    </source>
</evidence>
<dbReference type="GO" id="GO:0016209">
    <property type="term" value="F:antioxidant activity"/>
    <property type="evidence" value="ECO:0007669"/>
    <property type="project" value="InterPro"/>
</dbReference>
<evidence type="ECO:0000256" key="1">
    <source>
        <dbReference type="SAM" id="SignalP"/>
    </source>
</evidence>
<dbReference type="PANTHER" id="PTHR42852:SF17">
    <property type="entry name" value="THIOREDOXIN-LIKE PROTEIN HI_1115"/>
    <property type="match status" value="1"/>
</dbReference>
<feature type="signal peptide" evidence="1">
    <location>
        <begin position="1"/>
        <end position="29"/>
    </location>
</feature>
<dbReference type="Proteomes" id="UP000318995">
    <property type="component" value="Unassembled WGS sequence"/>
</dbReference>
<dbReference type="RefSeq" id="WP_197524805.1">
    <property type="nucleotide sequence ID" value="NZ_SJPH01000002.1"/>
</dbReference>
<organism evidence="3 4">
    <name type="scientific">Botrimarina hoheduenensis</name>
    <dbReference type="NCBI Taxonomy" id="2528000"/>
    <lineage>
        <taxon>Bacteria</taxon>
        <taxon>Pseudomonadati</taxon>
        <taxon>Planctomycetota</taxon>
        <taxon>Planctomycetia</taxon>
        <taxon>Pirellulales</taxon>
        <taxon>Lacipirellulaceae</taxon>
        <taxon>Botrimarina</taxon>
    </lineage>
</organism>
<reference evidence="3 4" key="1">
    <citation type="submission" date="2019-02" db="EMBL/GenBank/DDBJ databases">
        <title>Deep-cultivation of Planctomycetes and their phenomic and genomic characterization uncovers novel biology.</title>
        <authorList>
            <person name="Wiegand S."/>
            <person name="Jogler M."/>
            <person name="Boedeker C."/>
            <person name="Pinto D."/>
            <person name="Vollmers J."/>
            <person name="Rivas-Marin E."/>
            <person name="Kohn T."/>
            <person name="Peeters S.H."/>
            <person name="Heuer A."/>
            <person name="Rast P."/>
            <person name="Oberbeckmann S."/>
            <person name="Bunk B."/>
            <person name="Jeske O."/>
            <person name="Meyerdierks A."/>
            <person name="Storesund J.E."/>
            <person name="Kallscheuer N."/>
            <person name="Luecker S."/>
            <person name="Lage O.M."/>
            <person name="Pohl T."/>
            <person name="Merkel B.J."/>
            <person name="Hornburger P."/>
            <person name="Mueller R.-W."/>
            <person name="Bruemmer F."/>
            <person name="Labrenz M."/>
            <person name="Spormann A.M."/>
            <person name="Op Den Camp H."/>
            <person name="Overmann J."/>
            <person name="Amann R."/>
            <person name="Jetten M.S.M."/>
            <person name="Mascher T."/>
            <person name="Medema M.H."/>
            <person name="Devos D.P."/>
            <person name="Kaster A.-K."/>
            <person name="Ovreas L."/>
            <person name="Rohde M."/>
            <person name="Galperin M.Y."/>
            <person name="Jogler C."/>
        </authorList>
    </citation>
    <scope>NUCLEOTIDE SEQUENCE [LARGE SCALE GENOMIC DNA]</scope>
    <source>
        <strain evidence="3 4">Pla111</strain>
    </source>
</reference>
<proteinExistence type="predicted"/>
<gene>
    <name evidence="3" type="primary">resA_4</name>
    <name evidence="3" type="ORF">Pla111_12560</name>
</gene>
<evidence type="ECO:0000313" key="3">
    <source>
        <dbReference type="EMBL" id="TWT47640.1"/>
    </source>
</evidence>
<feature type="domain" description="Thioredoxin" evidence="2">
    <location>
        <begin position="272"/>
        <end position="413"/>
    </location>
</feature>
<accession>A0A5C5WAE0</accession>
<dbReference type="GO" id="GO:0016491">
    <property type="term" value="F:oxidoreductase activity"/>
    <property type="evidence" value="ECO:0007669"/>
    <property type="project" value="InterPro"/>
</dbReference>
<protein>
    <submittedName>
        <fullName evidence="3">Thiol-disulfide oxidoreductase ResA</fullName>
    </submittedName>
</protein>
<dbReference type="InterPro" id="IPR050553">
    <property type="entry name" value="Thioredoxin_ResA/DsbE_sf"/>
</dbReference>
<dbReference type="Gene3D" id="3.40.30.10">
    <property type="entry name" value="Glutaredoxin"/>
    <property type="match status" value="1"/>
</dbReference>
<dbReference type="Pfam" id="PF00578">
    <property type="entry name" value="AhpC-TSA"/>
    <property type="match status" value="1"/>
</dbReference>
<dbReference type="PANTHER" id="PTHR42852">
    <property type="entry name" value="THIOL:DISULFIDE INTERCHANGE PROTEIN DSBE"/>
    <property type="match status" value="1"/>
</dbReference>
<dbReference type="AlphaFoldDB" id="A0A5C5WAE0"/>
<dbReference type="CDD" id="cd02966">
    <property type="entry name" value="TlpA_like_family"/>
    <property type="match status" value="1"/>
</dbReference>
<name>A0A5C5WAE0_9BACT</name>
<dbReference type="EMBL" id="SJPH01000002">
    <property type="protein sequence ID" value="TWT47640.1"/>
    <property type="molecule type" value="Genomic_DNA"/>
</dbReference>
<dbReference type="SUPFAM" id="SSF52833">
    <property type="entry name" value="Thioredoxin-like"/>
    <property type="match status" value="1"/>
</dbReference>